<dbReference type="AlphaFoldDB" id="A0A2H0KJE8"/>
<gene>
    <name evidence="1" type="ORF">COV87_03935</name>
</gene>
<comment type="caution">
    <text evidence="1">The sequence shown here is derived from an EMBL/GenBank/DDBJ whole genome shotgun (WGS) entry which is preliminary data.</text>
</comment>
<proteinExistence type="predicted"/>
<dbReference type="InterPro" id="IPR026354">
    <property type="entry name" value="4helix_suffix_dom"/>
</dbReference>
<reference evidence="1 2" key="1">
    <citation type="submission" date="2017-09" db="EMBL/GenBank/DDBJ databases">
        <title>Depth-based differentiation of microbial function through sediment-hosted aquifers and enrichment of novel symbionts in the deep terrestrial subsurface.</title>
        <authorList>
            <person name="Probst A.J."/>
            <person name="Ladd B."/>
            <person name="Jarett J.K."/>
            <person name="Geller-Mcgrath D.E."/>
            <person name="Sieber C.M."/>
            <person name="Emerson J.B."/>
            <person name="Anantharaman K."/>
            <person name="Thomas B.C."/>
            <person name="Malmstrom R."/>
            <person name="Stieglmeier M."/>
            <person name="Klingl A."/>
            <person name="Woyke T."/>
            <person name="Ryan C.M."/>
            <person name="Banfield J.F."/>
        </authorList>
    </citation>
    <scope>NUCLEOTIDE SEQUENCE [LARGE SCALE GENOMIC DNA]</scope>
    <source>
        <strain evidence="1">CG11_big_fil_rev_8_21_14_0_20_37_16</strain>
    </source>
</reference>
<evidence type="ECO:0000313" key="1">
    <source>
        <dbReference type="EMBL" id="PIQ71346.1"/>
    </source>
</evidence>
<dbReference type="Proteomes" id="UP000229497">
    <property type="component" value="Unassembled WGS sequence"/>
</dbReference>
<sequence>MWKIQQQTIRGNPTLLDFPRFPSLPSSPDHTVNLLTLIHQANYLIDKLILSLKEKHMKEGGLTEELYKKRIEYRKKQER</sequence>
<evidence type="ECO:0008006" key="3">
    <source>
        <dbReference type="Google" id="ProtNLM"/>
    </source>
</evidence>
<evidence type="ECO:0000313" key="2">
    <source>
        <dbReference type="Proteomes" id="UP000229497"/>
    </source>
</evidence>
<organism evidence="1 2">
    <name type="scientific">Candidatus Roizmanbacteria bacterium CG11_big_fil_rev_8_21_14_0_20_37_16</name>
    <dbReference type="NCBI Taxonomy" id="1974857"/>
    <lineage>
        <taxon>Bacteria</taxon>
        <taxon>Candidatus Roizmaniibacteriota</taxon>
    </lineage>
</organism>
<dbReference type="NCBIfam" id="TIGR04258">
    <property type="entry name" value="4helix_suffix"/>
    <property type="match status" value="1"/>
</dbReference>
<dbReference type="EMBL" id="PCVK01000113">
    <property type="protein sequence ID" value="PIQ71346.1"/>
    <property type="molecule type" value="Genomic_DNA"/>
</dbReference>
<name>A0A2H0KJE8_9BACT</name>
<protein>
    <recommendedName>
        <fullName evidence="3">Four helix bundle protein</fullName>
    </recommendedName>
</protein>
<accession>A0A2H0KJE8</accession>